<dbReference type="VEuPathDB" id="FungiDB:RhiirFUN_014749"/>
<dbReference type="EMBL" id="LLXI01001602">
    <property type="protein sequence ID" value="PKY54400.1"/>
    <property type="molecule type" value="Genomic_DNA"/>
</dbReference>
<dbReference type="PANTHER" id="PTHR44329:SF298">
    <property type="entry name" value="MIXED LINEAGE KINASE DOMAIN-LIKE PROTEIN"/>
    <property type="match status" value="1"/>
</dbReference>
<dbReference type="GO" id="GO:0004672">
    <property type="term" value="F:protein kinase activity"/>
    <property type="evidence" value="ECO:0007669"/>
    <property type="project" value="InterPro"/>
</dbReference>
<dbReference type="InterPro" id="IPR011009">
    <property type="entry name" value="Kinase-like_dom_sf"/>
</dbReference>
<dbReference type="PROSITE" id="PS50011">
    <property type="entry name" value="PROTEIN_KINASE_DOM"/>
    <property type="match status" value="1"/>
</dbReference>
<gene>
    <name evidence="4" type="ORF">RhiirA4_501452</name>
</gene>
<sequence>MKRWIDQRINDGDISYFVYDEFNILEASCQTVKKANWESRNITVALKILNNFNILDSDLKEFIFKVYNNPFHFILLMPNDSDGNYCSILEYANKGNLRDYLKNKFNKLQWDDKVRMALDIARGLMCLHSKKIIHGDLNAHNILVHHGTLKIAGFGLFKQVESASASENLVYVEPHYLRDKSYKRDMKSDIYSLGILLWELTSGRPPFSNYIHDLVQIKNQLLNGLKENKIENTPLEYEQLYQECWQDDPNTRPEINQIAELLSQLLSRFDANEQRTRLTYDTSISDDSSYMELDYEDTSRTAKTIVEIFGNPLSEQQIIRQFKLNHGLILTGNNIRLSEQAVIAENSELKIDVYKGQPLVYTYINSEDNNNEQLDICINFPVAEMSYNGNLLDSFSNYMDIDEGLHELNDHFIARKFLVGNQLFIKEFNLATTTKINILKFYLFYVYHLTKCSSGFQFDDLFTLKLLPKIITFDGEELNTHEKLSKWINNLHQKKMIDIISYENLTSLQHGTSSINDLETYNEIQPGITDFKEKLNLEEWVGDAIHNNLVNWVRDFHLFQGLLVRKIDKIENSKKIICNFIKIPEINLIDRFYLDIIKPVTKLEQRFISNNIFSIQNLSTFPFIKNNDESYEGYSHVLVKYEKYEILLNMDSLKPTKEFEQAIEEALNSIKPLKALQDVHDEYGHLFPQKIVLGKSLKNILQNLTPITFGDVNDVNKILILLDNLNVSYLLTQKGRIIEKNDLHSWFRNINNHLEIVKFDNIIPSYKILKAEQQRKIDDILKNNFKIIMTGITDLADLNNNNVENYKRIEFGLSVGSENYEVFGSTISENNTKLEEIYVNFGLYDFKGFYAIIKKVEETSIDITKCYVSWMIIGKPSQLSVFSPKNRELQVDYIKKSIKLQSNEFNYGTIDTSFILHEGYTVLAHAIHSPISYEPNKIVKLVEWKERSIIVQIESAYKIKSNASSLNSDHEDNDCLTNEVDLRICILSTNYKSLKVDNAKERECPLDLIGHILNEKNFNRNLFNESTKNEVSVNIRDNDFIASQSLNIQLEPNDKVSSKTIDKVSRSTEEFEAFSKLSVIYFLHNVQIIELITNDILKTSSYHSYSSGSRYNMMETYETSYNENFYQEIIQREAQQHQTSFLDVSTYVPSEIIKNIQDSENETLQLQQHQISHNSIIQQGPVDMVIQSIVNFYAEKLHDSSSEKVTYSIVKQCLTKYSKNENTYEPEPELFIEISKSIGHTTYDKSYYKNDGKKCSWDDKATNDLKLIVKKYKYLELYRYNKANKTGFWECVCFKLSKHGYNYTPPQCVVKYKNCIS</sequence>
<dbReference type="Gene3D" id="1.10.510.10">
    <property type="entry name" value="Transferase(Phosphotransferase) domain 1"/>
    <property type="match status" value="1"/>
</dbReference>
<dbReference type="VEuPathDB" id="FungiDB:FUN_012368"/>
<evidence type="ECO:0000313" key="5">
    <source>
        <dbReference type="Proteomes" id="UP000234323"/>
    </source>
</evidence>
<dbReference type="VEuPathDB" id="FungiDB:FUN_014102"/>
<evidence type="ECO:0000256" key="1">
    <source>
        <dbReference type="ARBA" id="ARBA00022741"/>
    </source>
</evidence>
<comment type="caution">
    <text evidence="4">The sequence shown here is derived from an EMBL/GenBank/DDBJ whole genome shotgun (WGS) entry which is preliminary data.</text>
</comment>
<evidence type="ECO:0000259" key="3">
    <source>
        <dbReference type="PROSITE" id="PS50011"/>
    </source>
</evidence>
<name>A0A2I1H695_9GLOM</name>
<proteinExistence type="predicted"/>
<dbReference type="Proteomes" id="UP000234323">
    <property type="component" value="Unassembled WGS sequence"/>
</dbReference>
<dbReference type="GO" id="GO:0005524">
    <property type="term" value="F:ATP binding"/>
    <property type="evidence" value="ECO:0007669"/>
    <property type="project" value="UniProtKB-KW"/>
</dbReference>
<evidence type="ECO:0000256" key="2">
    <source>
        <dbReference type="ARBA" id="ARBA00022840"/>
    </source>
</evidence>
<dbReference type="InterPro" id="IPR000719">
    <property type="entry name" value="Prot_kinase_dom"/>
</dbReference>
<dbReference type="VEuPathDB" id="FungiDB:RhiirFUN_016983"/>
<dbReference type="PANTHER" id="PTHR44329">
    <property type="entry name" value="SERINE/THREONINE-PROTEIN KINASE TNNI3K-RELATED"/>
    <property type="match status" value="1"/>
</dbReference>
<reference evidence="4 5" key="1">
    <citation type="submission" date="2015-10" db="EMBL/GenBank/DDBJ databases">
        <title>Genome analyses suggest a sexual origin of heterokaryosis in a supposedly ancient asexual fungus.</title>
        <authorList>
            <person name="Ropars J."/>
            <person name="Sedzielewska K."/>
            <person name="Noel J."/>
            <person name="Charron P."/>
            <person name="Farinelli L."/>
            <person name="Marton T."/>
            <person name="Kruger M."/>
            <person name="Pelin A."/>
            <person name="Brachmann A."/>
            <person name="Corradi N."/>
        </authorList>
    </citation>
    <scope>NUCLEOTIDE SEQUENCE [LARGE SCALE GENOMIC DNA]</scope>
    <source>
        <strain evidence="4 5">A4</strain>
    </source>
</reference>
<accession>A0A2I1H695</accession>
<keyword evidence="1" id="KW-0547">Nucleotide-binding</keyword>
<dbReference type="SUPFAM" id="SSF56112">
    <property type="entry name" value="Protein kinase-like (PK-like)"/>
    <property type="match status" value="1"/>
</dbReference>
<feature type="domain" description="Protein kinase" evidence="3">
    <location>
        <begin position="18"/>
        <end position="266"/>
    </location>
</feature>
<dbReference type="PRINTS" id="PR00109">
    <property type="entry name" value="TYRKINASE"/>
</dbReference>
<protein>
    <recommendedName>
        <fullName evidence="3">Protein kinase domain-containing protein</fullName>
    </recommendedName>
</protein>
<keyword evidence="5" id="KW-1185">Reference proteome</keyword>
<dbReference type="GO" id="GO:0097527">
    <property type="term" value="P:necroptotic signaling pathway"/>
    <property type="evidence" value="ECO:0007669"/>
    <property type="project" value="TreeGrafter"/>
</dbReference>
<dbReference type="VEuPathDB" id="FungiDB:RhiirA1_475826"/>
<dbReference type="InterPro" id="IPR051681">
    <property type="entry name" value="Ser/Thr_Kinases-Pseudokinases"/>
</dbReference>
<organism evidence="4 5">
    <name type="scientific">Rhizophagus irregularis</name>
    <dbReference type="NCBI Taxonomy" id="588596"/>
    <lineage>
        <taxon>Eukaryota</taxon>
        <taxon>Fungi</taxon>
        <taxon>Fungi incertae sedis</taxon>
        <taxon>Mucoromycota</taxon>
        <taxon>Glomeromycotina</taxon>
        <taxon>Glomeromycetes</taxon>
        <taxon>Glomerales</taxon>
        <taxon>Glomeraceae</taxon>
        <taxon>Rhizophagus</taxon>
    </lineage>
</organism>
<dbReference type="VEuPathDB" id="FungiDB:RhiirA1_464423"/>
<evidence type="ECO:0000313" key="4">
    <source>
        <dbReference type="EMBL" id="PKY54400.1"/>
    </source>
</evidence>
<dbReference type="InterPro" id="IPR001245">
    <property type="entry name" value="Ser-Thr/Tyr_kinase_cat_dom"/>
</dbReference>
<dbReference type="Pfam" id="PF07714">
    <property type="entry name" value="PK_Tyr_Ser-Thr"/>
    <property type="match status" value="1"/>
</dbReference>
<keyword evidence="2" id="KW-0067">ATP-binding</keyword>